<proteinExistence type="predicted"/>
<name>K4F6P6_9CAUD</name>
<gene>
    <name evidence="1" type="ORF">GAP32_492</name>
</gene>
<evidence type="ECO:0000313" key="2">
    <source>
        <dbReference type="Proteomes" id="UP000000457"/>
    </source>
</evidence>
<accession>K4F6P6</accession>
<dbReference type="OrthoDB" id="19576at10239"/>
<sequence length="235" mass="26769">MSADKRSVTTDALHSLGMIHWQEEKRDAIHLGVEPVVAGEDIAVGANIGIDKDGFAYATDYRTDIKPVGISDPFLKERIQKGESFWLVVYPRQITSLRHCWEHPDFDNTEEPKVLDISEISSDDLMVEIQRRLATNNVVQTVQEPSQDATEAAKKSKAWQWIHNYADGLGLDVDELMEYADMWVSSERRGGYGEYLCKGGDLEGEYVSDEFWDNYDIVRDERTDNERGSFFTCSC</sequence>
<organism evidence="1 2">
    <name type="scientific">Cronobacter phage vB_CsaM_GAP32</name>
    <dbReference type="NCBI Taxonomy" id="1141136"/>
    <lineage>
        <taxon>Viruses</taxon>
        <taxon>Duplodnaviria</taxon>
        <taxon>Heunggongvirae</taxon>
        <taxon>Uroviricota</taxon>
        <taxon>Caudoviricetes</taxon>
        <taxon>Mimasvirus</taxon>
        <taxon>Mimasvirus GAP32</taxon>
    </lineage>
</organism>
<dbReference type="EMBL" id="JN882285">
    <property type="protein sequence ID" value="AFC21951.1"/>
    <property type="molecule type" value="Genomic_DNA"/>
</dbReference>
<dbReference type="Proteomes" id="UP000000457">
    <property type="component" value="Segment"/>
</dbReference>
<reference evidence="1 2" key="1">
    <citation type="journal article" date="2014" name="Virology">
        <title>Supersize me: Cronobacter sakazakii phage GAP32.</title>
        <authorList>
            <person name="Abbasifar R."/>
            <person name="Griffiths M.W."/>
            <person name="Sabour P.M."/>
            <person name="Ackermann H.-W."/>
            <person name="Vandersteegen K."/>
            <person name="Lavigne R."/>
            <person name="Noben J.-P."/>
            <person name="Villa A.A."/>
            <person name="Abbasifar A."/>
            <person name="Nash J.H.E."/>
            <person name="Kropinski A.M."/>
        </authorList>
    </citation>
    <scope>NUCLEOTIDE SEQUENCE [LARGE SCALE GENOMIC DNA]</scope>
    <source>
        <strain evidence="1">GAP-32</strain>
    </source>
</reference>
<keyword evidence="2" id="KW-1185">Reference proteome</keyword>
<protein>
    <submittedName>
        <fullName evidence="1">Uncharacterized protein</fullName>
    </submittedName>
</protein>
<dbReference type="KEGG" id="vg:13994242"/>
<evidence type="ECO:0000313" key="1">
    <source>
        <dbReference type="EMBL" id="AFC21951.1"/>
    </source>
</evidence>
<dbReference type="GeneID" id="13994242"/>
<dbReference type="RefSeq" id="YP_006987606.1">
    <property type="nucleotide sequence ID" value="NC_019401.1"/>
</dbReference>